<evidence type="ECO:0000313" key="2">
    <source>
        <dbReference type="EMBL" id="GIF83437.1"/>
    </source>
</evidence>
<proteinExistence type="predicted"/>
<dbReference type="RefSeq" id="WP_203750279.1">
    <property type="nucleotide sequence ID" value="NZ_BONF01000029.1"/>
</dbReference>
<keyword evidence="3" id="KW-1185">Reference proteome</keyword>
<evidence type="ECO:0000256" key="1">
    <source>
        <dbReference type="SAM" id="SignalP"/>
    </source>
</evidence>
<gene>
    <name evidence="2" type="ORF">Cba03nite_47860</name>
</gene>
<evidence type="ECO:0000313" key="3">
    <source>
        <dbReference type="Proteomes" id="UP000601223"/>
    </source>
</evidence>
<accession>A0A8J3JMQ4</accession>
<feature type="chain" id="PRO_5038831755" description="Lipoprotein" evidence="1">
    <location>
        <begin position="21"/>
        <end position="400"/>
    </location>
</feature>
<dbReference type="AlphaFoldDB" id="A0A8J3JMQ4"/>
<name>A0A8J3JMQ4_9ACTN</name>
<evidence type="ECO:0008006" key="4">
    <source>
        <dbReference type="Google" id="ProtNLM"/>
    </source>
</evidence>
<protein>
    <recommendedName>
        <fullName evidence="4">Lipoprotein</fullName>
    </recommendedName>
</protein>
<dbReference type="EMBL" id="BONF01000029">
    <property type="protein sequence ID" value="GIF83437.1"/>
    <property type="molecule type" value="Genomic_DNA"/>
</dbReference>
<dbReference type="PROSITE" id="PS51257">
    <property type="entry name" value="PROKAR_LIPOPROTEIN"/>
    <property type="match status" value="1"/>
</dbReference>
<reference evidence="2 3" key="1">
    <citation type="submission" date="2021-01" db="EMBL/GenBank/DDBJ databases">
        <title>Whole genome shotgun sequence of Catellatospora bangladeshensis NBRC 107357.</title>
        <authorList>
            <person name="Komaki H."/>
            <person name="Tamura T."/>
        </authorList>
    </citation>
    <scope>NUCLEOTIDE SEQUENCE [LARGE SCALE GENOMIC DNA]</scope>
    <source>
        <strain evidence="2 3">NBRC 107357</strain>
    </source>
</reference>
<comment type="caution">
    <text evidence="2">The sequence shown here is derived from an EMBL/GenBank/DDBJ whole genome shotgun (WGS) entry which is preliminary data.</text>
</comment>
<feature type="signal peptide" evidence="1">
    <location>
        <begin position="1"/>
        <end position="20"/>
    </location>
</feature>
<organism evidence="2 3">
    <name type="scientific">Catellatospora bangladeshensis</name>
    <dbReference type="NCBI Taxonomy" id="310355"/>
    <lineage>
        <taxon>Bacteria</taxon>
        <taxon>Bacillati</taxon>
        <taxon>Actinomycetota</taxon>
        <taxon>Actinomycetes</taxon>
        <taxon>Micromonosporales</taxon>
        <taxon>Micromonosporaceae</taxon>
        <taxon>Catellatospora</taxon>
    </lineage>
</organism>
<sequence>MRRKISILMTLLLLAGCGGGADTVDEPAPDFTAVFTEVSGDVATRLAAATSGTSPAPACAELAGAPLEGWIDRLSIGPDAATAALNAYLMQLQLALAKCQDGESAAADAAELATLAEGVRQAAAPSPAATPPATARAAAALAALASFCEALPAFVGAVPARAEDGAQFTRRIGQLVQPGKAVTDYRAADAAIRSAAPCNQAQHDYQQAELNLLGWLAADAACKKAFYLTATTLGDVGLWLACIGPVNNNIVKAVRDASQAAQTARQSPCTDGYQAPDLLPTRGMVYAQTTVVAGELKKAYDVIKKLKDLRALVKRGYKLLIERPLDVGKGQQLLRDTAVYFGKIKGKAYIKETRDRLGVVAHDKITEVLPDVPLKVVVSVTQTAPDLEPATSQNSTVVKL</sequence>
<dbReference type="Proteomes" id="UP000601223">
    <property type="component" value="Unassembled WGS sequence"/>
</dbReference>
<keyword evidence="1" id="KW-0732">Signal</keyword>